<dbReference type="Pfam" id="PF13556">
    <property type="entry name" value="HTH_30"/>
    <property type="match status" value="1"/>
</dbReference>
<dbReference type="Gene3D" id="1.10.10.2840">
    <property type="entry name" value="PucR C-terminal helix-turn-helix domain"/>
    <property type="match status" value="1"/>
</dbReference>
<dbReference type="PANTHER" id="PTHR33744:SF15">
    <property type="entry name" value="CARBOHYDRATE DIACID REGULATOR"/>
    <property type="match status" value="1"/>
</dbReference>
<dbReference type="SUPFAM" id="SSF46689">
    <property type="entry name" value="Homeodomain-like"/>
    <property type="match status" value="1"/>
</dbReference>
<dbReference type="Pfam" id="PF07905">
    <property type="entry name" value="PucR"/>
    <property type="match status" value="1"/>
</dbReference>
<protein>
    <recommendedName>
        <fullName evidence="4">PucR family transcriptional regulator</fullName>
    </recommendedName>
</protein>
<accession>A0A0F9VFB8</accession>
<evidence type="ECO:0000259" key="1">
    <source>
        <dbReference type="Pfam" id="PF07905"/>
    </source>
</evidence>
<name>A0A0F9VFB8_9ZZZZ</name>
<dbReference type="EMBL" id="LAZR01000025">
    <property type="protein sequence ID" value="KKO03801.1"/>
    <property type="molecule type" value="Genomic_DNA"/>
</dbReference>
<comment type="caution">
    <text evidence="3">The sequence shown here is derived from an EMBL/GenBank/DDBJ whole genome shotgun (WGS) entry which is preliminary data.</text>
</comment>
<dbReference type="AlphaFoldDB" id="A0A0F9VFB8"/>
<dbReference type="InterPro" id="IPR042070">
    <property type="entry name" value="PucR_C-HTH_sf"/>
</dbReference>
<feature type="domain" description="PucR C-terminal helix-turn-helix" evidence="2">
    <location>
        <begin position="179"/>
        <end position="227"/>
    </location>
</feature>
<dbReference type="InterPro" id="IPR009057">
    <property type="entry name" value="Homeodomain-like_sf"/>
</dbReference>
<evidence type="ECO:0000313" key="3">
    <source>
        <dbReference type="EMBL" id="KKO03801.1"/>
    </source>
</evidence>
<evidence type="ECO:0000259" key="2">
    <source>
        <dbReference type="Pfam" id="PF13556"/>
    </source>
</evidence>
<dbReference type="InterPro" id="IPR012914">
    <property type="entry name" value="PucR_dom"/>
</dbReference>
<dbReference type="InterPro" id="IPR025736">
    <property type="entry name" value="PucR_C-HTH_dom"/>
</dbReference>
<evidence type="ECO:0008006" key="4">
    <source>
        <dbReference type="Google" id="ProtNLM"/>
    </source>
</evidence>
<dbReference type="InterPro" id="IPR051448">
    <property type="entry name" value="CdaR-like_regulators"/>
</dbReference>
<dbReference type="PANTHER" id="PTHR33744">
    <property type="entry name" value="CARBOHYDRATE DIACID REGULATOR"/>
    <property type="match status" value="1"/>
</dbReference>
<feature type="domain" description="Purine catabolism PurC-like" evidence="1">
    <location>
        <begin position="9"/>
        <end position="127"/>
    </location>
</feature>
<gene>
    <name evidence="3" type="ORF">LCGC14_0092280</name>
</gene>
<sequence>MPLRCADIPTLPGLGEIALRAGLAGGDRPVRWPYVAENRSFSPWIKGGELVFITGIGRHHTQNSLFERLYEAVETGVAGLVILTGEAYIGQLPNGLLRLADQLGLPLLEQPYSLPMVQVTETISRAIVQREQTQTRKAEQQANSLAERLQQRLGSTAEIAEFVRPFIRCAPAALSELQPTLGAWLAHQGNLSAAAVALGCHRNSLRYRLNKVCRMTGLDPQCAADMQTLILLHALLSETAEQAGNLEIQDDSTP</sequence>
<organism evidence="3">
    <name type="scientific">marine sediment metagenome</name>
    <dbReference type="NCBI Taxonomy" id="412755"/>
    <lineage>
        <taxon>unclassified sequences</taxon>
        <taxon>metagenomes</taxon>
        <taxon>ecological metagenomes</taxon>
    </lineage>
</organism>
<proteinExistence type="predicted"/>
<reference evidence="3" key="1">
    <citation type="journal article" date="2015" name="Nature">
        <title>Complex archaea that bridge the gap between prokaryotes and eukaryotes.</title>
        <authorList>
            <person name="Spang A."/>
            <person name="Saw J.H."/>
            <person name="Jorgensen S.L."/>
            <person name="Zaremba-Niedzwiedzka K."/>
            <person name="Martijn J."/>
            <person name="Lind A.E."/>
            <person name="van Eijk R."/>
            <person name="Schleper C."/>
            <person name="Guy L."/>
            <person name="Ettema T.J."/>
        </authorList>
    </citation>
    <scope>NUCLEOTIDE SEQUENCE</scope>
</reference>